<reference evidence="10" key="2">
    <citation type="journal article" date="2014" name="Mol. Biochem. Parasitol.">
        <title>Capturing the variant surface glycoprotein repertoire (the VSGnome) of Trypanosoma brucei Lister 427.</title>
        <authorList>
            <person name="Cross G.A."/>
            <person name="Kim H.S."/>
            <person name="Wickstead B."/>
        </authorList>
    </citation>
    <scope>NUCLEOTIDE SEQUENCE</scope>
    <source>
        <strain evidence="10">Lister 427</strain>
    </source>
</reference>
<dbReference type="InterPro" id="IPR027446">
    <property type="entry name" value="VSG_C_dom_sf"/>
</dbReference>
<proteinExistence type="predicted"/>
<dbReference type="EMBL" id="KC613704">
    <property type="protein sequence ID" value="AGH61135.1"/>
    <property type="molecule type" value="Genomic_DNA"/>
</dbReference>
<reference evidence="10" key="1">
    <citation type="submission" date="2013-02" db="EMBL/GenBank/DDBJ databases">
        <authorList>
            <person name="Cross G.A.M."/>
            <person name="Kim H.-S."/>
            <person name="Wickstead B."/>
        </authorList>
    </citation>
    <scope>NUCLEOTIDE SEQUENCE</scope>
    <source>
        <strain evidence="10">Lister 427</strain>
    </source>
</reference>
<reference evidence="11" key="3">
    <citation type="submission" date="2016-08" db="EMBL/GenBank/DDBJ databases">
        <title>VSG repertoire of Trypanosoma brucei EATRO 1125.</title>
        <authorList>
            <person name="Cross G.A."/>
        </authorList>
    </citation>
    <scope>NUCLEOTIDE SEQUENCE</scope>
    <source>
        <strain evidence="11">EATRO 1125</strain>
    </source>
</reference>
<protein>
    <submittedName>
        <fullName evidence="11">Variant surface glycoprotein 1125.338</fullName>
    </submittedName>
    <submittedName>
        <fullName evidence="10">Variant surface glycoprotein 577</fullName>
    </submittedName>
</protein>
<keyword evidence="4" id="KW-0336">GPI-anchor</keyword>
<keyword evidence="5" id="KW-0472">Membrane</keyword>
<feature type="chain" id="PRO_5004058593" evidence="9">
    <location>
        <begin position="20"/>
        <end position="486"/>
    </location>
</feature>
<evidence type="ECO:0000313" key="11">
    <source>
        <dbReference type="EMBL" id="APD73151.1"/>
    </source>
</evidence>
<evidence type="ECO:0000256" key="3">
    <source>
        <dbReference type="ARBA" id="ARBA00022475"/>
    </source>
</evidence>
<name>M4TDJ7_9TRYP</name>
<keyword evidence="9" id="KW-0732">Signal</keyword>
<comment type="subcellular location">
    <subcellularLocation>
        <location evidence="2">Cell membrane</location>
        <topology evidence="2">Lipid-anchor</topology>
        <topology evidence="2">GPI-anchor</topology>
    </subcellularLocation>
</comment>
<evidence type="ECO:0000256" key="9">
    <source>
        <dbReference type="SAM" id="SignalP"/>
    </source>
</evidence>
<dbReference type="SUPFAM" id="SSF58087">
    <property type="entry name" value="Variant surface glycoprotein (N-terminal domain)"/>
    <property type="match status" value="1"/>
</dbReference>
<evidence type="ECO:0000256" key="5">
    <source>
        <dbReference type="ARBA" id="ARBA00023136"/>
    </source>
</evidence>
<evidence type="ECO:0000256" key="1">
    <source>
        <dbReference type="ARBA" id="ARBA00002523"/>
    </source>
</evidence>
<feature type="compositionally biased region" description="Polar residues" evidence="8">
    <location>
        <begin position="217"/>
        <end position="237"/>
    </location>
</feature>
<dbReference type="GO" id="GO:0098552">
    <property type="term" value="C:side of membrane"/>
    <property type="evidence" value="ECO:0007669"/>
    <property type="project" value="UniProtKB-KW"/>
</dbReference>
<dbReference type="AlphaFoldDB" id="M4TDJ7"/>
<evidence type="ECO:0000256" key="7">
    <source>
        <dbReference type="ARBA" id="ARBA00023288"/>
    </source>
</evidence>
<dbReference type="SUPFAM" id="SSF118251">
    <property type="entry name" value="Variant surface glycoprotein MITAT 1.2, VSG 221, C-terminal domain"/>
    <property type="match status" value="1"/>
</dbReference>
<dbReference type="GO" id="GO:0005886">
    <property type="term" value="C:plasma membrane"/>
    <property type="evidence" value="ECO:0007669"/>
    <property type="project" value="UniProtKB-SubCell"/>
</dbReference>
<sequence length="486" mass="51222">MKATLYVIAFLALAGSSGAGKPTGTAAQAVDDRCSEAEFTRLLAESLESELASAVKSRDALNDKWAELTLAAAAATEPKRVVGFSALAALAAARSNAVTASIQANQKKLLEAAQLLRKRAAQLLQIESSYPEQTLPGTKKSYAQGRHTFGAGTERCTIEIATTAAAKDKCKASISGKGALKEAGKQISSETHLKLTKDAMTGRRALTLTADAKGSVGTHTTQQTTDGKCGDNSNPAASATSGVWAELSFSDSADTELQEMAIASGQPGSDTCGVIPSNDDDMTVSAEATRYTICKARAIKIMTKASVLTASIAELKGDRDMKYIAGALLADTLPTKAAEISDDATEKTLKAAYGNEPDAIEKNFIARLKEGDKTVKIADTTITGTIEVLSKGTKFATALSFFQGQAYRAQRHQAKITTTSGEEETICEKETNIDKCNKKNGCEFKDGECKVKVTTTAGTDSKTNTTGNNSFVINKAPLSGIFYYHK</sequence>
<evidence type="ECO:0000256" key="6">
    <source>
        <dbReference type="ARBA" id="ARBA00023180"/>
    </source>
</evidence>
<dbReference type="VEuPathDB" id="TriTrypDB:Tb927.11.18850"/>
<dbReference type="EMBL" id="KX699195">
    <property type="protein sequence ID" value="APD73151.1"/>
    <property type="molecule type" value="Genomic_DNA"/>
</dbReference>
<feature type="signal peptide" evidence="9">
    <location>
        <begin position="1"/>
        <end position="19"/>
    </location>
</feature>
<organism evidence="10">
    <name type="scientific">Trypanosoma brucei</name>
    <dbReference type="NCBI Taxonomy" id="5691"/>
    <lineage>
        <taxon>Eukaryota</taxon>
        <taxon>Discoba</taxon>
        <taxon>Euglenozoa</taxon>
        <taxon>Kinetoplastea</taxon>
        <taxon>Metakinetoplastina</taxon>
        <taxon>Trypanosomatida</taxon>
        <taxon>Trypanosomatidae</taxon>
        <taxon>Trypanosoma</taxon>
    </lineage>
</organism>
<evidence type="ECO:0000256" key="4">
    <source>
        <dbReference type="ARBA" id="ARBA00022622"/>
    </source>
</evidence>
<evidence type="ECO:0000256" key="2">
    <source>
        <dbReference type="ARBA" id="ARBA00004609"/>
    </source>
</evidence>
<dbReference type="VEuPathDB" id="TriTrypDB:Tb427_000089200"/>
<accession>M4TDJ7</accession>
<keyword evidence="3" id="KW-1003">Cell membrane</keyword>
<keyword evidence="6" id="KW-0325">Glycoprotein</keyword>
<evidence type="ECO:0000313" key="10">
    <source>
        <dbReference type="EMBL" id="AGH61135.1"/>
    </source>
</evidence>
<comment type="function">
    <text evidence="1">VSG forms a coat on the surface of the parasite. The trypanosome evades the immune response of the host by expressing a series of antigenically distinct VSGs from an estimated 1000 VSG genes.</text>
</comment>
<keyword evidence="7" id="KW-0449">Lipoprotein</keyword>
<evidence type="ECO:0000256" key="8">
    <source>
        <dbReference type="SAM" id="MobiDB-lite"/>
    </source>
</evidence>
<feature type="region of interest" description="Disordered" evidence="8">
    <location>
        <begin position="213"/>
        <end position="237"/>
    </location>
</feature>